<feature type="compositionally biased region" description="Basic and acidic residues" evidence="5">
    <location>
        <begin position="137"/>
        <end position="147"/>
    </location>
</feature>
<evidence type="ECO:0000256" key="2">
    <source>
        <dbReference type="ARBA" id="ARBA00022692"/>
    </source>
</evidence>
<dbReference type="AlphaFoldDB" id="A0AAD3H0D8"/>
<evidence type="ECO:0000256" key="5">
    <source>
        <dbReference type="SAM" id="MobiDB-lite"/>
    </source>
</evidence>
<proteinExistence type="predicted"/>
<keyword evidence="3 6" id="KW-1133">Transmembrane helix</keyword>
<evidence type="ECO:0000256" key="6">
    <source>
        <dbReference type="SAM" id="Phobius"/>
    </source>
</evidence>
<protein>
    <recommendedName>
        <fullName evidence="7">EXS domain-containing protein</fullName>
    </recommendedName>
</protein>
<name>A0AAD3H0D8_9STRA</name>
<evidence type="ECO:0000313" key="8">
    <source>
        <dbReference type="EMBL" id="GFH45962.1"/>
    </source>
</evidence>
<feature type="transmembrane region" description="Helical" evidence="6">
    <location>
        <begin position="56"/>
        <end position="76"/>
    </location>
</feature>
<dbReference type="PANTHER" id="PTHR10783">
    <property type="entry name" value="XENOTROPIC AND POLYTROPIC RETROVIRUS RECEPTOR 1-RELATED"/>
    <property type="match status" value="1"/>
</dbReference>
<evidence type="ECO:0000313" key="9">
    <source>
        <dbReference type="Proteomes" id="UP001054902"/>
    </source>
</evidence>
<keyword evidence="9" id="KW-1185">Reference proteome</keyword>
<dbReference type="PROSITE" id="PS51380">
    <property type="entry name" value="EXS"/>
    <property type="match status" value="1"/>
</dbReference>
<dbReference type="EMBL" id="BLLK01000022">
    <property type="protein sequence ID" value="GFH45962.1"/>
    <property type="molecule type" value="Genomic_DNA"/>
</dbReference>
<dbReference type="InterPro" id="IPR004342">
    <property type="entry name" value="EXS_C"/>
</dbReference>
<dbReference type="Pfam" id="PF03124">
    <property type="entry name" value="EXS"/>
    <property type="match status" value="1"/>
</dbReference>
<feature type="transmembrane region" description="Helical" evidence="6">
    <location>
        <begin position="346"/>
        <end position="367"/>
    </location>
</feature>
<feature type="compositionally biased region" description="Acidic residues" evidence="5">
    <location>
        <begin position="124"/>
        <end position="136"/>
    </location>
</feature>
<accession>A0AAD3H0D8</accession>
<keyword evidence="4 6" id="KW-0472">Membrane</keyword>
<gene>
    <name evidence="8" type="ORF">CTEN210_02436</name>
</gene>
<feature type="transmembrane region" description="Helical" evidence="6">
    <location>
        <begin position="279"/>
        <end position="296"/>
    </location>
</feature>
<evidence type="ECO:0000256" key="1">
    <source>
        <dbReference type="ARBA" id="ARBA00004141"/>
    </source>
</evidence>
<dbReference type="GO" id="GO:0005737">
    <property type="term" value="C:cytoplasm"/>
    <property type="evidence" value="ECO:0007669"/>
    <property type="project" value="TreeGrafter"/>
</dbReference>
<dbReference type="Proteomes" id="UP001054902">
    <property type="component" value="Unassembled WGS sequence"/>
</dbReference>
<evidence type="ECO:0000259" key="7">
    <source>
        <dbReference type="PROSITE" id="PS51380"/>
    </source>
</evidence>
<feature type="domain" description="EXS" evidence="7">
    <location>
        <begin position="311"/>
        <end position="529"/>
    </location>
</feature>
<keyword evidence="2 6" id="KW-0812">Transmembrane</keyword>
<feature type="transmembrane region" description="Helical" evidence="6">
    <location>
        <begin position="433"/>
        <end position="453"/>
    </location>
</feature>
<evidence type="ECO:0000256" key="4">
    <source>
        <dbReference type="ARBA" id="ARBA00023136"/>
    </source>
</evidence>
<feature type="transmembrane region" description="Helical" evidence="6">
    <location>
        <begin position="373"/>
        <end position="391"/>
    </location>
</feature>
<organism evidence="8 9">
    <name type="scientific">Chaetoceros tenuissimus</name>
    <dbReference type="NCBI Taxonomy" id="426638"/>
    <lineage>
        <taxon>Eukaryota</taxon>
        <taxon>Sar</taxon>
        <taxon>Stramenopiles</taxon>
        <taxon>Ochrophyta</taxon>
        <taxon>Bacillariophyta</taxon>
        <taxon>Coscinodiscophyceae</taxon>
        <taxon>Chaetocerotophycidae</taxon>
        <taxon>Chaetocerotales</taxon>
        <taxon>Chaetocerotaceae</taxon>
        <taxon>Chaetoceros</taxon>
    </lineage>
</organism>
<comment type="subcellular location">
    <subcellularLocation>
        <location evidence="1">Membrane</location>
        <topology evidence="1">Multi-pass membrane protein</topology>
    </subcellularLocation>
</comment>
<feature type="transmembrane region" description="Helical" evidence="6">
    <location>
        <begin position="208"/>
        <end position="230"/>
    </location>
</feature>
<evidence type="ECO:0000256" key="3">
    <source>
        <dbReference type="ARBA" id="ARBA00022989"/>
    </source>
</evidence>
<feature type="region of interest" description="Disordered" evidence="5">
    <location>
        <begin position="119"/>
        <end position="150"/>
    </location>
</feature>
<dbReference type="PANTHER" id="PTHR10783:SF46">
    <property type="entry name" value="PROTEIN ERD1 HOMOLOG 2"/>
    <property type="match status" value="1"/>
</dbReference>
<feature type="transmembrane region" description="Helical" evidence="6">
    <location>
        <begin position="166"/>
        <end position="188"/>
    </location>
</feature>
<reference evidence="8 9" key="1">
    <citation type="journal article" date="2021" name="Sci. Rep.">
        <title>The genome of the diatom Chaetoceros tenuissimus carries an ancient integrated fragment of an extant virus.</title>
        <authorList>
            <person name="Hongo Y."/>
            <person name="Kimura K."/>
            <person name="Takaki Y."/>
            <person name="Yoshida Y."/>
            <person name="Baba S."/>
            <person name="Kobayashi G."/>
            <person name="Nagasaki K."/>
            <person name="Hano T."/>
            <person name="Tomaru Y."/>
        </authorList>
    </citation>
    <scope>NUCLEOTIDE SEQUENCE [LARGE SCALE GENOMIC DNA]</scope>
    <source>
        <strain evidence="8 9">NIES-3715</strain>
    </source>
</reference>
<comment type="caution">
    <text evidence="8">The sequence shown here is derived from an EMBL/GenBank/DDBJ whole genome shotgun (WGS) entry which is preliminary data.</text>
</comment>
<sequence length="596" mass="68525">MKWHESPLRKFALLHVPILCCLFILTDNASRPEVSPRHHLAVFTALSRHPPSMRVFRGLFVVCLLGFCSSAILHVLEVTFGKEMVYKLFFSVPHTITQSDHDTDGYELTNIDDELQTSSHSLSEEDEELPHDDNDDENRSELKEVPLHESSQGVERDIQYLKTSPWFIACHLSLDLLLQIMVALFLFTISSSAGGRYTDQMTNSENEFFSKIGEIAAPIFPILLFFYCATKIFFPWNQRRKYFLMIVSYTLSAPMYEVSFRDGFIGDIFTSMVRPMQDVAFTSFYLMSGLQGWWIYRGNTSEENILAPVEKSWLLHTIILPACTVSPLWWRFCQCLRQCFDEKKRWPYLGNAAKYFIGAQVAMFGVFDPESTGSFFWIIAFVVATLYQLWWDTFMDWELLEWTPSLKPVTLVEKICGGSFQLRKRRLYKAKGLYLFIFTVNSILRFGWTMLVMPTRYLSSTGVLLDTFSADFPTMIAPVLACAEVVRRSLWGLIRVELEVIKIKRKENITMDFRKQGSFEENRSDMDMEAMNVESAWGGTVGDVFPIGSNIGSQTNILFQKDMSSANEVQVLWELCLYAAIFTAMGLLAAVHRQVL</sequence>
<feature type="transmembrane region" description="Helical" evidence="6">
    <location>
        <begin position="571"/>
        <end position="591"/>
    </location>
</feature>
<dbReference type="GO" id="GO:0016020">
    <property type="term" value="C:membrane"/>
    <property type="evidence" value="ECO:0007669"/>
    <property type="project" value="UniProtKB-SubCell"/>
</dbReference>